<dbReference type="EMBL" id="AUYB01000112">
    <property type="protein sequence ID" value="KZN35345.1"/>
    <property type="molecule type" value="Genomic_DNA"/>
</dbReference>
<evidence type="ECO:0000313" key="4">
    <source>
        <dbReference type="Proteomes" id="UP000076643"/>
    </source>
</evidence>
<dbReference type="Pfam" id="PF00797">
    <property type="entry name" value="Acetyltransf_2"/>
    <property type="match status" value="1"/>
</dbReference>
<comment type="caution">
    <text evidence="3">The sequence shown here is derived from an EMBL/GenBank/DDBJ whole genome shotgun (WGS) entry which is preliminary data.</text>
</comment>
<reference evidence="3 4" key="1">
    <citation type="submission" date="2013-07" db="EMBL/GenBank/DDBJ databases">
        <title>Comparative Genomic and Metabolomic Analysis of Twelve Strains of Pseudoalteromonas luteoviolacea.</title>
        <authorList>
            <person name="Vynne N.G."/>
            <person name="Mansson M."/>
            <person name="Gram L."/>
        </authorList>
    </citation>
    <scope>NUCLEOTIDE SEQUENCE [LARGE SCALE GENOMIC DNA]</scope>
    <source>
        <strain evidence="3 4">DSM 6061</strain>
    </source>
</reference>
<organism evidence="3 4">
    <name type="scientific">Pseudoalteromonas luteoviolacea DSM 6061</name>
    <dbReference type="NCBI Taxonomy" id="1365250"/>
    <lineage>
        <taxon>Bacteria</taxon>
        <taxon>Pseudomonadati</taxon>
        <taxon>Pseudomonadota</taxon>
        <taxon>Gammaproteobacteria</taxon>
        <taxon>Alteromonadales</taxon>
        <taxon>Pseudoalteromonadaceae</taxon>
        <taxon>Pseudoalteromonas</taxon>
    </lineage>
</organism>
<name>A0A166W2Q6_9GAMM</name>
<dbReference type="Proteomes" id="UP000076643">
    <property type="component" value="Unassembled WGS sequence"/>
</dbReference>
<dbReference type="Gene3D" id="2.40.128.150">
    <property type="entry name" value="Cysteine proteinases"/>
    <property type="match status" value="1"/>
</dbReference>
<evidence type="ECO:0000256" key="2">
    <source>
        <dbReference type="RuleBase" id="RU003452"/>
    </source>
</evidence>
<comment type="similarity">
    <text evidence="1 2">Belongs to the arylamine N-acetyltransferase family.</text>
</comment>
<evidence type="ECO:0000313" key="3">
    <source>
        <dbReference type="EMBL" id="KZN35345.1"/>
    </source>
</evidence>
<sequence>MNQTQLAIYLSKLDLQGAVSADLVFVGKLIQAHINRFSFSSFNAMQDKFLSTNDDELFERLIVQQQGGYCFEHNKIAMLALQAIGFEVAPLLGRVLLNGTKTNARTHRLTQLTFQGKTYLVDVGFGVKTPRIPIPIERSTQICEGINEYHIERTPYSVTVSLQKPERVTLYQVDLLETYESDCDVGHFYSHQHPEASFVNNLVVSRISGHERFVLRNLSYLYSNERTGEQVERSVGNVEQLCDLLSKTFYLEPPIGDVRWVFDKVHTRGQQAN</sequence>
<dbReference type="PANTHER" id="PTHR11786:SF0">
    <property type="entry name" value="ARYLAMINE N-ACETYLTRANSFERASE 4-RELATED"/>
    <property type="match status" value="1"/>
</dbReference>
<dbReference type="AlphaFoldDB" id="A0A166W2Q6"/>
<dbReference type="PATRIC" id="fig|1365250.3.peg.3310"/>
<protein>
    <recommendedName>
        <fullName evidence="5">Arylamine N-acetyltransferase</fullName>
    </recommendedName>
</protein>
<dbReference type="Gene3D" id="3.30.2140.10">
    <property type="entry name" value="Arylamine N-acetyltransferase"/>
    <property type="match status" value="1"/>
</dbReference>
<dbReference type="PANTHER" id="PTHR11786">
    <property type="entry name" value="N-HYDROXYARYLAMINE O-ACETYLTRANSFERASE"/>
    <property type="match status" value="1"/>
</dbReference>
<dbReference type="GO" id="GO:0016407">
    <property type="term" value="F:acetyltransferase activity"/>
    <property type="evidence" value="ECO:0007669"/>
    <property type="project" value="InterPro"/>
</dbReference>
<gene>
    <name evidence="3" type="ORF">N475_18560</name>
</gene>
<keyword evidence="4" id="KW-1185">Reference proteome</keyword>
<evidence type="ECO:0000256" key="1">
    <source>
        <dbReference type="ARBA" id="ARBA00006547"/>
    </source>
</evidence>
<dbReference type="InterPro" id="IPR001447">
    <property type="entry name" value="Arylamine_N-AcTrfase"/>
</dbReference>
<accession>A0A166W2Q6</accession>
<evidence type="ECO:0008006" key="5">
    <source>
        <dbReference type="Google" id="ProtNLM"/>
    </source>
</evidence>
<dbReference type="InterPro" id="IPR038765">
    <property type="entry name" value="Papain-like_cys_pep_sf"/>
</dbReference>
<proteinExistence type="inferred from homology"/>
<dbReference type="PRINTS" id="PR01543">
    <property type="entry name" value="ANATRNSFRASE"/>
</dbReference>
<dbReference type="RefSeq" id="WP_063365561.1">
    <property type="nucleotide sequence ID" value="NZ_AQHB01000035.1"/>
</dbReference>
<dbReference type="SUPFAM" id="SSF54001">
    <property type="entry name" value="Cysteine proteinases"/>
    <property type="match status" value="1"/>
</dbReference>